<evidence type="ECO:0000313" key="2">
    <source>
        <dbReference type="EMBL" id="TFK17746.1"/>
    </source>
</evidence>
<proteinExistence type="predicted"/>
<feature type="region of interest" description="Disordered" evidence="1">
    <location>
        <begin position="1"/>
        <end position="39"/>
    </location>
</feature>
<dbReference type="Proteomes" id="UP000307440">
    <property type="component" value="Unassembled WGS sequence"/>
</dbReference>
<feature type="compositionally biased region" description="Polar residues" evidence="1">
    <location>
        <begin position="29"/>
        <end position="39"/>
    </location>
</feature>
<accession>A0A5C3KCG6</accession>
<sequence>MCDFFEQQDASRSATPIPSTLTRKDEVPSPSTTSLGSEATLSLPAAITQALGVKLGNLAISPAVTELAGDITSSPEVAQALVHSGPSEANVPSFIPGSTSNTDDTNADAEGEVDEDVQMADEVPAPAIVEVAADVVTEVPISIVIS</sequence>
<evidence type="ECO:0000313" key="3">
    <source>
        <dbReference type="Proteomes" id="UP000307440"/>
    </source>
</evidence>
<keyword evidence="3" id="KW-1185">Reference proteome</keyword>
<dbReference type="AlphaFoldDB" id="A0A5C3KCG6"/>
<feature type="compositionally biased region" description="Polar residues" evidence="1">
    <location>
        <begin position="8"/>
        <end position="21"/>
    </location>
</feature>
<feature type="region of interest" description="Disordered" evidence="1">
    <location>
        <begin position="83"/>
        <end position="107"/>
    </location>
</feature>
<organism evidence="2 3">
    <name type="scientific">Coprinopsis marcescibilis</name>
    <name type="common">Agaric fungus</name>
    <name type="synonym">Psathyrella marcescibilis</name>
    <dbReference type="NCBI Taxonomy" id="230819"/>
    <lineage>
        <taxon>Eukaryota</taxon>
        <taxon>Fungi</taxon>
        <taxon>Dikarya</taxon>
        <taxon>Basidiomycota</taxon>
        <taxon>Agaricomycotina</taxon>
        <taxon>Agaricomycetes</taxon>
        <taxon>Agaricomycetidae</taxon>
        <taxon>Agaricales</taxon>
        <taxon>Agaricineae</taxon>
        <taxon>Psathyrellaceae</taxon>
        <taxon>Coprinopsis</taxon>
    </lineage>
</organism>
<gene>
    <name evidence="2" type="ORF">FA15DRAFT_710495</name>
</gene>
<dbReference type="EMBL" id="ML210467">
    <property type="protein sequence ID" value="TFK17746.1"/>
    <property type="molecule type" value="Genomic_DNA"/>
</dbReference>
<evidence type="ECO:0000256" key="1">
    <source>
        <dbReference type="SAM" id="MobiDB-lite"/>
    </source>
</evidence>
<name>A0A5C3KCG6_COPMA</name>
<reference evidence="2 3" key="1">
    <citation type="journal article" date="2019" name="Nat. Ecol. Evol.">
        <title>Megaphylogeny resolves global patterns of mushroom evolution.</title>
        <authorList>
            <person name="Varga T."/>
            <person name="Krizsan K."/>
            <person name="Foldi C."/>
            <person name="Dima B."/>
            <person name="Sanchez-Garcia M."/>
            <person name="Sanchez-Ramirez S."/>
            <person name="Szollosi G.J."/>
            <person name="Szarkandi J.G."/>
            <person name="Papp V."/>
            <person name="Albert L."/>
            <person name="Andreopoulos W."/>
            <person name="Angelini C."/>
            <person name="Antonin V."/>
            <person name="Barry K.W."/>
            <person name="Bougher N.L."/>
            <person name="Buchanan P."/>
            <person name="Buyck B."/>
            <person name="Bense V."/>
            <person name="Catcheside P."/>
            <person name="Chovatia M."/>
            <person name="Cooper J."/>
            <person name="Damon W."/>
            <person name="Desjardin D."/>
            <person name="Finy P."/>
            <person name="Geml J."/>
            <person name="Haridas S."/>
            <person name="Hughes K."/>
            <person name="Justo A."/>
            <person name="Karasinski D."/>
            <person name="Kautmanova I."/>
            <person name="Kiss B."/>
            <person name="Kocsube S."/>
            <person name="Kotiranta H."/>
            <person name="LaButti K.M."/>
            <person name="Lechner B.E."/>
            <person name="Liimatainen K."/>
            <person name="Lipzen A."/>
            <person name="Lukacs Z."/>
            <person name="Mihaltcheva S."/>
            <person name="Morgado L.N."/>
            <person name="Niskanen T."/>
            <person name="Noordeloos M.E."/>
            <person name="Ohm R.A."/>
            <person name="Ortiz-Santana B."/>
            <person name="Ovrebo C."/>
            <person name="Racz N."/>
            <person name="Riley R."/>
            <person name="Savchenko A."/>
            <person name="Shiryaev A."/>
            <person name="Soop K."/>
            <person name="Spirin V."/>
            <person name="Szebenyi C."/>
            <person name="Tomsovsky M."/>
            <person name="Tulloss R.E."/>
            <person name="Uehling J."/>
            <person name="Grigoriev I.V."/>
            <person name="Vagvolgyi C."/>
            <person name="Papp T."/>
            <person name="Martin F.M."/>
            <person name="Miettinen O."/>
            <person name="Hibbett D.S."/>
            <person name="Nagy L.G."/>
        </authorList>
    </citation>
    <scope>NUCLEOTIDE SEQUENCE [LARGE SCALE GENOMIC DNA]</scope>
    <source>
        <strain evidence="2 3">CBS 121175</strain>
    </source>
</reference>
<protein>
    <submittedName>
        <fullName evidence="2">Uncharacterized protein</fullName>
    </submittedName>
</protein>